<evidence type="ECO:0000313" key="3">
    <source>
        <dbReference type="Proteomes" id="UP001331761"/>
    </source>
</evidence>
<evidence type="ECO:0000313" key="2">
    <source>
        <dbReference type="EMBL" id="KAK5966123.1"/>
    </source>
</evidence>
<keyword evidence="1" id="KW-1133">Transmembrane helix</keyword>
<gene>
    <name evidence="2" type="ORF">GCK32_021281</name>
</gene>
<accession>A0AAN8IEA8</accession>
<reference evidence="2 3" key="1">
    <citation type="submission" date="2019-10" db="EMBL/GenBank/DDBJ databases">
        <title>Assembly and Annotation for the nematode Trichostrongylus colubriformis.</title>
        <authorList>
            <person name="Martin J."/>
        </authorList>
    </citation>
    <scope>NUCLEOTIDE SEQUENCE [LARGE SCALE GENOMIC DNA]</scope>
    <source>
        <strain evidence="2">G859</strain>
        <tissue evidence="2">Whole worm</tissue>
    </source>
</reference>
<proteinExistence type="predicted"/>
<comment type="caution">
    <text evidence="2">The sequence shown here is derived from an EMBL/GenBank/DDBJ whole genome shotgun (WGS) entry which is preliminary data.</text>
</comment>
<name>A0AAN8IEA8_TRICO</name>
<feature type="transmembrane region" description="Helical" evidence="1">
    <location>
        <begin position="17"/>
        <end position="36"/>
    </location>
</feature>
<dbReference type="AlphaFoldDB" id="A0AAN8IEA8"/>
<keyword evidence="3" id="KW-1185">Reference proteome</keyword>
<evidence type="ECO:0000256" key="1">
    <source>
        <dbReference type="SAM" id="Phobius"/>
    </source>
</evidence>
<dbReference type="Proteomes" id="UP001331761">
    <property type="component" value="Unassembled WGS sequence"/>
</dbReference>
<keyword evidence="1" id="KW-0472">Membrane</keyword>
<sequence length="85" mass="9653">PSPNGYIFIQIWTRRNVWVMVGLQYVVAFIAVSPLIGAEIVYTPNTDGTYTFAGLETQADLVSLLMRNCNSEGPGRRRKRNYKRT</sequence>
<protein>
    <submittedName>
        <fullName evidence="2">Uncharacterized protein</fullName>
    </submittedName>
</protein>
<feature type="non-terminal residue" evidence="2">
    <location>
        <position position="1"/>
    </location>
</feature>
<keyword evidence="1" id="KW-0812">Transmembrane</keyword>
<dbReference type="EMBL" id="WIXE01023866">
    <property type="protein sequence ID" value="KAK5966123.1"/>
    <property type="molecule type" value="Genomic_DNA"/>
</dbReference>
<organism evidence="2 3">
    <name type="scientific">Trichostrongylus colubriformis</name>
    <name type="common">Black scour worm</name>
    <dbReference type="NCBI Taxonomy" id="6319"/>
    <lineage>
        <taxon>Eukaryota</taxon>
        <taxon>Metazoa</taxon>
        <taxon>Ecdysozoa</taxon>
        <taxon>Nematoda</taxon>
        <taxon>Chromadorea</taxon>
        <taxon>Rhabditida</taxon>
        <taxon>Rhabditina</taxon>
        <taxon>Rhabditomorpha</taxon>
        <taxon>Strongyloidea</taxon>
        <taxon>Trichostrongylidae</taxon>
        <taxon>Trichostrongylus</taxon>
    </lineage>
</organism>